<dbReference type="KEGG" id="vaq:FIV01_19730"/>
<evidence type="ECO:0000313" key="7">
    <source>
        <dbReference type="Proteomes" id="UP000326936"/>
    </source>
</evidence>
<dbReference type="SMART" id="SM00342">
    <property type="entry name" value="HTH_ARAC"/>
    <property type="match status" value="1"/>
</dbReference>
<keyword evidence="1" id="KW-0805">Transcription regulation</keyword>
<protein>
    <submittedName>
        <fullName evidence="6">Melibiose operon regulatory protein</fullName>
    </submittedName>
</protein>
<keyword evidence="2" id="KW-0238">DNA-binding</keyword>
<dbReference type="EMBL" id="CP045351">
    <property type="protein sequence ID" value="QFT28634.1"/>
    <property type="molecule type" value="Genomic_DNA"/>
</dbReference>
<sequence length="356" mass="39571">MLAIPLPFVASLLLFIAGVVLRCRYPQTSQKPFRFIMLCVLMMMVVGLRWTLDITLVRFLQPVLSANVPVAAWLCFAGAHRSISNTQLHWLGPFAVFIGSFFYHHIWVGTVDVLLILLYLGYGSVLLKSSFSVPENVRLTDISKVVVAQWVAGGLLLFSALVDGVLSYDILLLNAQHTSWILSAGYLVLIPAIVAAVVVVSLSTTSTSEYKQPQAEPSMLYGFPEQADMPANSVKGLDEDKAEETTQIMTRFDALMREQQVFKDPDLSLNRLARKLGIPARKISAAVNQTHKQNISKVINAYRIEHAKTLLKQSDESITDIFLSSGFQTKSNFNREFSRITGQTPSEYRSSPQGLD</sequence>
<organism evidence="6 7">
    <name type="scientific">Vibrio aquimaris</name>
    <dbReference type="NCBI Taxonomy" id="2587862"/>
    <lineage>
        <taxon>Bacteria</taxon>
        <taxon>Pseudomonadati</taxon>
        <taxon>Pseudomonadota</taxon>
        <taxon>Gammaproteobacteria</taxon>
        <taxon>Vibrionales</taxon>
        <taxon>Vibrionaceae</taxon>
        <taxon>Vibrio</taxon>
    </lineage>
</organism>
<dbReference type="PROSITE" id="PS01124">
    <property type="entry name" value="HTH_ARAC_FAMILY_2"/>
    <property type="match status" value="1"/>
</dbReference>
<reference evidence="6 7" key="1">
    <citation type="submission" date="2019-10" db="EMBL/GenBank/DDBJ databases">
        <title>Complete genome sequence of Vibrio sp. strain THAF100, isolated from non-filtered water from the water column of tank 6 of a marine aquarium containing stony-coral fragments. Water maintained at 26 degree C.</title>
        <authorList>
            <person name="Ruckert C."/>
            <person name="Franco A."/>
            <person name="Kalinowski J."/>
            <person name="Glaeser S."/>
        </authorList>
    </citation>
    <scope>NUCLEOTIDE SEQUENCE [LARGE SCALE GENOMIC DNA]</scope>
    <source>
        <strain evidence="6 7">THAF100</strain>
        <plasmid evidence="7">pthaf100_a</plasmid>
    </source>
</reference>
<evidence type="ECO:0000259" key="5">
    <source>
        <dbReference type="PROSITE" id="PS01124"/>
    </source>
</evidence>
<keyword evidence="4" id="KW-0472">Membrane</keyword>
<evidence type="ECO:0000256" key="4">
    <source>
        <dbReference type="SAM" id="Phobius"/>
    </source>
</evidence>
<gene>
    <name evidence="6" type="primary">melR</name>
    <name evidence="6" type="ORF">FIV01_19730</name>
</gene>
<feature type="transmembrane region" description="Helical" evidence="4">
    <location>
        <begin position="58"/>
        <end position="76"/>
    </location>
</feature>
<evidence type="ECO:0000256" key="1">
    <source>
        <dbReference type="ARBA" id="ARBA00023015"/>
    </source>
</evidence>
<evidence type="ECO:0000256" key="2">
    <source>
        <dbReference type="ARBA" id="ARBA00023125"/>
    </source>
</evidence>
<feature type="transmembrane region" description="Helical" evidence="4">
    <location>
        <begin position="88"/>
        <end position="107"/>
    </location>
</feature>
<keyword evidence="7" id="KW-1185">Reference proteome</keyword>
<feature type="transmembrane region" description="Helical" evidence="4">
    <location>
        <begin position="145"/>
        <end position="168"/>
    </location>
</feature>
<keyword evidence="6" id="KW-0614">Plasmid</keyword>
<dbReference type="PANTHER" id="PTHR43280:SF29">
    <property type="entry name" value="ARAC-FAMILY TRANSCRIPTIONAL REGULATOR"/>
    <property type="match status" value="1"/>
</dbReference>
<dbReference type="Gene3D" id="1.10.10.60">
    <property type="entry name" value="Homeodomain-like"/>
    <property type="match status" value="1"/>
</dbReference>
<dbReference type="Pfam" id="PF12833">
    <property type="entry name" value="HTH_18"/>
    <property type="match status" value="1"/>
</dbReference>
<evidence type="ECO:0000313" key="6">
    <source>
        <dbReference type="EMBL" id="QFT28634.1"/>
    </source>
</evidence>
<dbReference type="SUPFAM" id="SSF46689">
    <property type="entry name" value="Homeodomain-like"/>
    <property type="match status" value="1"/>
</dbReference>
<feature type="transmembrane region" description="Helical" evidence="4">
    <location>
        <begin position="35"/>
        <end position="52"/>
    </location>
</feature>
<dbReference type="GO" id="GO:0043565">
    <property type="term" value="F:sequence-specific DNA binding"/>
    <property type="evidence" value="ECO:0007669"/>
    <property type="project" value="InterPro"/>
</dbReference>
<name>A0A5P9CQZ9_9VIBR</name>
<feature type="transmembrane region" description="Helical" evidence="4">
    <location>
        <begin position="180"/>
        <end position="202"/>
    </location>
</feature>
<dbReference type="PANTHER" id="PTHR43280">
    <property type="entry name" value="ARAC-FAMILY TRANSCRIPTIONAL REGULATOR"/>
    <property type="match status" value="1"/>
</dbReference>
<keyword evidence="3" id="KW-0804">Transcription</keyword>
<dbReference type="InterPro" id="IPR009057">
    <property type="entry name" value="Homeodomain-like_sf"/>
</dbReference>
<feature type="transmembrane region" description="Helical" evidence="4">
    <location>
        <begin position="6"/>
        <end position="23"/>
    </location>
</feature>
<accession>A0A5P9CQZ9</accession>
<proteinExistence type="predicted"/>
<keyword evidence="4" id="KW-1133">Transmembrane helix</keyword>
<evidence type="ECO:0000256" key="3">
    <source>
        <dbReference type="ARBA" id="ARBA00023163"/>
    </source>
</evidence>
<geneLocation type="plasmid" evidence="7">
    <name>pthaf100_a</name>
</geneLocation>
<keyword evidence="4" id="KW-0812">Transmembrane</keyword>
<dbReference type="InterPro" id="IPR018060">
    <property type="entry name" value="HTH_AraC"/>
</dbReference>
<dbReference type="Proteomes" id="UP000326936">
    <property type="component" value="Plasmid pTHAF100_a"/>
</dbReference>
<dbReference type="GO" id="GO:0003700">
    <property type="term" value="F:DNA-binding transcription factor activity"/>
    <property type="evidence" value="ECO:0007669"/>
    <property type="project" value="InterPro"/>
</dbReference>
<feature type="domain" description="HTH araC/xylS-type" evidence="5">
    <location>
        <begin position="246"/>
        <end position="351"/>
    </location>
</feature>
<feature type="transmembrane region" description="Helical" evidence="4">
    <location>
        <begin position="113"/>
        <end position="133"/>
    </location>
</feature>
<dbReference type="AlphaFoldDB" id="A0A5P9CQZ9"/>